<protein>
    <recommendedName>
        <fullName evidence="3">Phage exported protein</fullName>
    </recommendedName>
</protein>
<sequence>MKEKLASLIEVKKLIALVLTVSFVFLSCVGRVSAEQFLTVFSLVVAFYFGQSTAKNTK</sequence>
<dbReference type="Proteomes" id="UP000596739">
    <property type="component" value="Unassembled WGS sequence"/>
</dbReference>
<keyword evidence="2" id="KW-1185">Reference proteome</keyword>
<reference evidence="2" key="1">
    <citation type="submission" date="2021-01" db="EMBL/GenBank/DDBJ databases">
        <title>Genome public.</title>
        <authorList>
            <person name="Liu C."/>
            <person name="Sun Q."/>
        </authorList>
    </citation>
    <scope>NUCLEOTIDE SEQUENCE [LARGE SCALE GENOMIC DNA]</scope>
    <source>
        <strain evidence="2">YIM B02505</strain>
    </source>
</reference>
<proteinExistence type="predicted"/>
<evidence type="ECO:0008006" key="3">
    <source>
        <dbReference type="Google" id="ProtNLM"/>
    </source>
</evidence>
<dbReference type="PROSITE" id="PS51257">
    <property type="entry name" value="PROKAR_LIPOPROTEIN"/>
    <property type="match status" value="1"/>
</dbReference>
<organism evidence="1 2">
    <name type="scientific">Clostridium yunnanense</name>
    <dbReference type="NCBI Taxonomy" id="2800325"/>
    <lineage>
        <taxon>Bacteria</taxon>
        <taxon>Bacillati</taxon>
        <taxon>Bacillota</taxon>
        <taxon>Clostridia</taxon>
        <taxon>Eubacteriales</taxon>
        <taxon>Clostridiaceae</taxon>
        <taxon>Clostridium</taxon>
    </lineage>
</organism>
<name>A0ABS1EIC6_9CLOT</name>
<accession>A0ABS1EIC6</accession>
<dbReference type="EMBL" id="JAENHN010000002">
    <property type="protein sequence ID" value="MBK1809122.1"/>
    <property type="molecule type" value="Genomic_DNA"/>
</dbReference>
<comment type="caution">
    <text evidence="1">The sequence shown here is derived from an EMBL/GenBank/DDBJ whole genome shotgun (WGS) entry which is preliminary data.</text>
</comment>
<evidence type="ECO:0000313" key="1">
    <source>
        <dbReference type="EMBL" id="MBK1809122.1"/>
    </source>
</evidence>
<dbReference type="RefSeq" id="WP_200265672.1">
    <property type="nucleotide sequence ID" value="NZ_JAENHN010000002.1"/>
</dbReference>
<evidence type="ECO:0000313" key="2">
    <source>
        <dbReference type="Proteomes" id="UP000596739"/>
    </source>
</evidence>
<gene>
    <name evidence="1" type="ORF">JHL18_00470</name>
</gene>